<organism evidence="3 4">
    <name type="scientific">Hydrogenoanaerobacterium saccharovorans</name>
    <dbReference type="NCBI Taxonomy" id="474960"/>
    <lineage>
        <taxon>Bacteria</taxon>
        <taxon>Bacillati</taxon>
        <taxon>Bacillota</taxon>
        <taxon>Clostridia</taxon>
        <taxon>Eubacteriales</taxon>
        <taxon>Oscillospiraceae</taxon>
        <taxon>Hydrogenoanaerobacterium</taxon>
    </lineage>
</organism>
<reference evidence="3 4" key="1">
    <citation type="submission" date="2016-10" db="EMBL/GenBank/DDBJ databases">
        <authorList>
            <person name="de Groot N.N."/>
        </authorList>
    </citation>
    <scope>NUCLEOTIDE SEQUENCE [LARGE SCALE GENOMIC DNA]</scope>
    <source>
        <strain evidence="3 4">CGMCC 1.5070</strain>
    </source>
</reference>
<dbReference type="GO" id="GO:0030288">
    <property type="term" value="C:outer membrane-bounded periplasmic space"/>
    <property type="evidence" value="ECO:0007669"/>
    <property type="project" value="TreeGrafter"/>
</dbReference>
<dbReference type="Gene3D" id="3.40.630.40">
    <property type="entry name" value="Zn-dependent exopeptidases"/>
    <property type="match status" value="1"/>
</dbReference>
<sequence>MELSKTQPVIASITTHPTIVIDAGHGGMDGGAVGVHKEIEKDINLSISIMLNTMLKAGGYNTVMTRDDDVSIHDPQYTSVRQQKVSDIRNRLKIAEETPNAIFVSVHQNRFEQSKYYGTQIFYSTNNKEGKILAETLRKQFKTLLQPENERETKPAQKNLYILHHATCPAVMVECGFLSNPREAELLSTEEYQQKVAFTIYTALMSYFENGVSGLAED</sequence>
<proteinExistence type="predicted"/>
<evidence type="ECO:0000256" key="1">
    <source>
        <dbReference type="ARBA" id="ARBA00022801"/>
    </source>
</evidence>
<dbReference type="InterPro" id="IPR002508">
    <property type="entry name" value="MurNAc-LAA_cat"/>
</dbReference>
<dbReference type="AlphaFoldDB" id="A0A1H7ZMN9"/>
<dbReference type="SMART" id="SM00646">
    <property type="entry name" value="Ami_3"/>
    <property type="match status" value="1"/>
</dbReference>
<name>A0A1H7ZMN9_9FIRM</name>
<accession>A0A1H7ZMN9</accession>
<protein>
    <submittedName>
        <fullName evidence="3">N-acetylmuramoyl-L-alanine amidase</fullName>
    </submittedName>
</protein>
<evidence type="ECO:0000259" key="2">
    <source>
        <dbReference type="SMART" id="SM00646"/>
    </source>
</evidence>
<evidence type="ECO:0000313" key="4">
    <source>
        <dbReference type="Proteomes" id="UP000199158"/>
    </source>
</evidence>
<dbReference type="Pfam" id="PF01520">
    <property type="entry name" value="Amidase_3"/>
    <property type="match status" value="1"/>
</dbReference>
<keyword evidence="1" id="KW-0378">Hydrolase</keyword>
<keyword evidence="4" id="KW-1185">Reference proteome</keyword>
<dbReference type="EMBL" id="FOCG01000001">
    <property type="protein sequence ID" value="SEM58707.1"/>
    <property type="molecule type" value="Genomic_DNA"/>
</dbReference>
<dbReference type="Proteomes" id="UP000199158">
    <property type="component" value="Unassembled WGS sequence"/>
</dbReference>
<dbReference type="GO" id="GO:0009253">
    <property type="term" value="P:peptidoglycan catabolic process"/>
    <property type="evidence" value="ECO:0007669"/>
    <property type="project" value="InterPro"/>
</dbReference>
<dbReference type="GO" id="GO:0008745">
    <property type="term" value="F:N-acetylmuramoyl-L-alanine amidase activity"/>
    <property type="evidence" value="ECO:0007669"/>
    <property type="project" value="InterPro"/>
</dbReference>
<dbReference type="SUPFAM" id="SSF53187">
    <property type="entry name" value="Zn-dependent exopeptidases"/>
    <property type="match status" value="1"/>
</dbReference>
<gene>
    <name evidence="3" type="ORF">SAMN05216180_0721</name>
</gene>
<dbReference type="PANTHER" id="PTHR30404:SF0">
    <property type="entry name" value="N-ACETYLMURAMOYL-L-ALANINE AMIDASE AMIC"/>
    <property type="match status" value="1"/>
</dbReference>
<evidence type="ECO:0000313" key="3">
    <source>
        <dbReference type="EMBL" id="SEM58707.1"/>
    </source>
</evidence>
<dbReference type="PANTHER" id="PTHR30404">
    <property type="entry name" value="N-ACETYLMURAMOYL-L-ALANINE AMIDASE"/>
    <property type="match status" value="1"/>
</dbReference>
<dbReference type="STRING" id="474960.SAMN05216180_0721"/>
<dbReference type="CDD" id="cd02696">
    <property type="entry name" value="MurNAc-LAA"/>
    <property type="match status" value="1"/>
</dbReference>
<dbReference type="InterPro" id="IPR050695">
    <property type="entry name" value="N-acetylmuramoyl_amidase_3"/>
</dbReference>
<feature type="domain" description="MurNAc-LAA" evidence="2">
    <location>
        <begin position="99"/>
        <end position="205"/>
    </location>
</feature>